<keyword evidence="3" id="KW-0732">Signal</keyword>
<keyword evidence="5 6" id="KW-0413">Isomerase</keyword>
<dbReference type="Proteomes" id="UP000010473">
    <property type="component" value="Chromosome"/>
</dbReference>
<dbReference type="STRING" id="111780.Sta7437_0834"/>
<comment type="catalytic activity">
    <reaction evidence="1">
        <text>[protein]-peptidylproline (omega=180) = [protein]-peptidylproline (omega=0)</text>
        <dbReference type="Rhea" id="RHEA:16237"/>
        <dbReference type="Rhea" id="RHEA-COMP:10747"/>
        <dbReference type="Rhea" id="RHEA-COMP:10748"/>
        <dbReference type="ChEBI" id="CHEBI:83833"/>
        <dbReference type="ChEBI" id="CHEBI:83834"/>
        <dbReference type="EC" id="5.2.1.8"/>
    </reaction>
</comment>
<dbReference type="eggNOG" id="COG0760">
    <property type="taxonomic scope" value="Bacteria"/>
</dbReference>
<dbReference type="AlphaFoldDB" id="K9XRX0"/>
<keyword evidence="4 6" id="KW-0697">Rotamase</keyword>
<evidence type="ECO:0000256" key="2">
    <source>
        <dbReference type="ARBA" id="ARBA00013194"/>
    </source>
</evidence>
<keyword evidence="9" id="KW-1185">Reference proteome</keyword>
<protein>
    <recommendedName>
        <fullName evidence="2">peptidylprolyl isomerase</fullName>
        <ecNumber evidence="2">5.2.1.8</ecNumber>
    </recommendedName>
</protein>
<evidence type="ECO:0000256" key="3">
    <source>
        <dbReference type="ARBA" id="ARBA00022729"/>
    </source>
</evidence>
<dbReference type="PATRIC" id="fig|111780.3.peg.866"/>
<evidence type="ECO:0000259" key="7">
    <source>
        <dbReference type="PROSITE" id="PS50198"/>
    </source>
</evidence>
<dbReference type="Pfam" id="PF00639">
    <property type="entry name" value="Rotamase"/>
    <property type="match status" value="1"/>
</dbReference>
<dbReference type="PANTHER" id="PTHR47245:SF1">
    <property type="entry name" value="FOLDASE PROTEIN PRSA"/>
    <property type="match status" value="1"/>
</dbReference>
<dbReference type="EMBL" id="CP003653">
    <property type="protein sequence ID" value="AFZ34422.1"/>
    <property type="molecule type" value="Genomic_DNA"/>
</dbReference>
<gene>
    <name evidence="8" type="ordered locus">Sta7437_0834</name>
</gene>
<accession>K9XRX0</accession>
<dbReference type="HOGENOM" id="CLU_082394_1_0_3"/>
<dbReference type="OrthoDB" id="530022at2"/>
<dbReference type="EC" id="5.2.1.8" evidence="2"/>
<dbReference type="PANTHER" id="PTHR47245">
    <property type="entry name" value="PEPTIDYLPROLYL ISOMERASE"/>
    <property type="match status" value="1"/>
</dbReference>
<dbReference type="SUPFAM" id="SSF109998">
    <property type="entry name" value="Triger factor/SurA peptide-binding domain-like"/>
    <property type="match status" value="1"/>
</dbReference>
<dbReference type="GO" id="GO:0003755">
    <property type="term" value="F:peptidyl-prolyl cis-trans isomerase activity"/>
    <property type="evidence" value="ECO:0007669"/>
    <property type="project" value="UniProtKB-KW"/>
</dbReference>
<dbReference type="SUPFAM" id="SSF54534">
    <property type="entry name" value="FKBP-like"/>
    <property type="match status" value="1"/>
</dbReference>
<organism evidence="8 9">
    <name type="scientific">Stanieria cyanosphaera (strain ATCC 29371 / PCC 7437)</name>
    <dbReference type="NCBI Taxonomy" id="111780"/>
    <lineage>
        <taxon>Bacteria</taxon>
        <taxon>Bacillati</taxon>
        <taxon>Cyanobacteriota</taxon>
        <taxon>Cyanophyceae</taxon>
        <taxon>Pleurocapsales</taxon>
        <taxon>Dermocarpellaceae</taxon>
        <taxon>Stanieria</taxon>
    </lineage>
</organism>
<evidence type="ECO:0000313" key="8">
    <source>
        <dbReference type="EMBL" id="AFZ34422.1"/>
    </source>
</evidence>
<dbReference type="InterPro" id="IPR046357">
    <property type="entry name" value="PPIase_dom_sf"/>
</dbReference>
<reference evidence="9" key="1">
    <citation type="journal article" date="2013" name="Proc. Natl. Acad. Sci. U.S.A.">
        <title>Improving the coverage of the cyanobacterial phylum using diversity-driven genome sequencing.</title>
        <authorList>
            <person name="Shih P.M."/>
            <person name="Wu D."/>
            <person name="Latifi A."/>
            <person name="Axen S.D."/>
            <person name="Fewer D.P."/>
            <person name="Talla E."/>
            <person name="Calteau A."/>
            <person name="Cai F."/>
            <person name="Tandeau de Marsac N."/>
            <person name="Rippka R."/>
            <person name="Herdman M."/>
            <person name="Sivonen K."/>
            <person name="Coursin T."/>
            <person name="Laurent T."/>
            <person name="Goodwin L."/>
            <person name="Nolan M."/>
            <person name="Davenport K.W."/>
            <person name="Han C.S."/>
            <person name="Rubin E.M."/>
            <person name="Eisen J.A."/>
            <person name="Woyke T."/>
            <person name="Gugger M."/>
            <person name="Kerfeld C.A."/>
        </authorList>
    </citation>
    <scope>NUCLEOTIDE SEQUENCE [LARGE SCALE GENOMIC DNA]</scope>
    <source>
        <strain evidence="9">ATCC 29371 / PCC 7437</strain>
    </source>
</reference>
<dbReference type="RefSeq" id="WP_015192095.1">
    <property type="nucleotide sequence ID" value="NC_019748.1"/>
</dbReference>
<feature type="domain" description="PpiC" evidence="7">
    <location>
        <begin position="95"/>
        <end position="210"/>
    </location>
</feature>
<dbReference type="InterPro" id="IPR027304">
    <property type="entry name" value="Trigger_fact/SurA_dom_sf"/>
</dbReference>
<proteinExistence type="predicted"/>
<dbReference type="KEGG" id="scs:Sta7437_0834"/>
<sequence>MISLNQIPKQPELILDFLKKNISLREICQKILHQIVINRAAAERGIQVTPEEIQGEADKIRRQKRLEKAADTLAWLKEEMLTADDWEAGICDRIRAEKLARHLFAKEAEKHFAQNRLDFEQVLLYQIVIPYEKLAQELFYQIEEEEISFYQAAHYYDLDQKRRYQCGYEGKLYRWNILPEISAAIFASTQGQIVGPIKTGLGYHIIKVEEFIDPQLTPELHEEIIMKMFDRWLEGEVNYLLHNQTNSDSELQSAT</sequence>
<dbReference type="InterPro" id="IPR050245">
    <property type="entry name" value="PrsA_foldase"/>
</dbReference>
<dbReference type="InterPro" id="IPR000297">
    <property type="entry name" value="PPIase_PpiC"/>
</dbReference>
<name>K9XRX0_STAC7</name>
<evidence type="ECO:0000256" key="1">
    <source>
        <dbReference type="ARBA" id="ARBA00000971"/>
    </source>
</evidence>
<evidence type="ECO:0000256" key="4">
    <source>
        <dbReference type="ARBA" id="ARBA00023110"/>
    </source>
</evidence>
<evidence type="ECO:0000256" key="6">
    <source>
        <dbReference type="PROSITE-ProRule" id="PRU00278"/>
    </source>
</evidence>
<dbReference type="PROSITE" id="PS50198">
    <property type="entry name" value="PPIC_PPIASE_2"/>
    <property type="match status" value="1"/>
</dbReference>
<evidence type="ECO:0000256" key="5">
    <source>
        <dbReference type="ARBA" id="ARBA00023235"/>
    </source>
</evidence>
<dbReference type="Gene3D" id="3.10.50.40">
    <property type="match status" value="1"/>
</dbReference>
<evidence type="ECO:0000313" key="9">
    <source>
        <dbReference type="Proteomes" id="UP000010473"/>
    </source>
</evidence>